<gene>
    <name evidence="2" type="ORF">FAZ95_23855</name>
</gene>
<accession>A0A4P8ISR6</accession>
<organism evidence="2 3">
    <name type="scientific">Trinickia violacea</name>
    <dbReference type="NCBI Taxonomy" id="2571746"/>
    <lineage>
        <taxon>Bacteria</taxon>
        <taxon>Pseudomonadati</taxon>
        <taxon>Pseudomonadota</taxon>
        <taxon>Betaproteobacteria</taxon>
        <taxon>Burkholderiales</taxon>
        <taxon>Burkholderiaceae</taxon>
        <taxon>Trinickia</taxon>
    </lineage>
</organism>
<proteinExistence type="predicted"/>
<keyword evidence="3" id="KW-1185">Reference proteome</keyword>
<evidence type="ECO:0000313" key="2">
    <source>
        <dbReference type="EMBL" id="QCP52218.1"/>
    </source>
</evidence>
<evidence type="ECO:0000313" key="3">
    <source>
        <dbReference type="Proteomes" id="UP000298656"/>
    </source>
</evidence>
<dbReference type="OrthoDB" id="8584040at2"/>
<name>A0A4P8ISR6_9BURK</name>
<feature type="region of interest" description="Disordered" evidence="1">
    <location>
        <begin position="160"/>
        <end position="180"/>
    </location>
</feature>
<sequence length="283" mass="30228">MAGRYLSDQYYANSRLYLALSHIRFGLDKLKWLRSPGVLQLREFRRRCGAASDCYFFLKPEVLSMKFPLLCTLLATIGGMSFTQAHAQSVEVKVIGTIKPAACTPTLAGGGVVDYGDIKASTLKQTEFNVLSEKNLALSITCDSPMKIGLRVTDNRPETVVPGAQAASGGGGDDSRSHGLGAVSGKNVGIYTMSVREFTGDSTSVDTVRSTDAGKTWMAGAWMLPGGTHMTSWAATDNKTVPGAYKNLTGTVTVATVLNKGSELPLENDVRLDGSATLELVYL</sequence>
<dbReference type="Proteomes" id="UP000298656">
    <property type="component" value="Chromosome 2"/>
</dbReference>
<evidence type="ECO:0000256" key="1">
    <source>
        <dbReference type="SAM" id="MobiDB-lite"/>
    </source>
</evidence>
<reference evidence="2 3" key="1">
    <citation type="submission" date="2019-05" db="EMBL/GenBank/DDBJ databases">
        <title>Burkholderia sp. DHOD12, isolated from subtropical forest soil.</title>
        <authorList>
            <person name="Gao Z.-H."/>
            <person name="Qiu L.-H."/>
        </authorList>
    </citation>
    <scope>NUCLEOTIDE SEQUENCE [LARGE SCALE GENOMIC DNA]</scope>
    <source>
        <strain evidence="2 3">DHOD12</strain>
    </source>
</reference>
<dbReference type="EMBL" id="CP040078">
    <property type="protein sequence ID" value="QCP52218.1"/>
    <property type="molecule type" value="Genomic_DNA"/>
</dbReference>
<protein>
    <submittedName>
        <fullName evidence="2">DUF1120 domain-containing protein</fullName>
    </submittedName>
</protein>
<dbReference type="AlphaFoldDB" id="A0A4P8ISR6"/>
<dbReference type="Pfam" id="PF06551">
    <property type="entry name" value="DUF1120"/>
    <property type="match status" value="1"/>
</dbReference>
<dbReference type="KEGG" id="tvl:FAZ95_23855"/>
<dbReference type="InterPro" id="IPR010546">
    <property type="entry name" value="DUF1120"/>
</dbReference>